<dbReference type="InterPro" id="IPR009045">
    <property type="entry name" value="Zn_M74/Hedgehog-like"/>
</dbReference>
<dbReference type="RefSeq" id="WP_057858309.1">
    <property type="nucleotide sequence ID" value="NZ_LLYB01000060.1"/>
</dbReference>
<dbReference type="Pfam" id="PF13539">
    <property type="entry name" value="Peptidase_M15_4"/>
    <property type="match status" value="1"/>
</dbReference>
<sequence>MTNFLELIARPDPSTVNVGLSSPKLATLRRILGEPRASYTGECQPVTGSFKKRIVTKSVGPFRCTGVDVAVEALKDIFASVKREVPDLHAIVGTAGMTCARKVKIRQPNGTIKLGRNPSNHSWGLAVDIKLNGALDLQGDKKCFRGLLILSRYFNAAGWFWGVSFPTEDAMHFEVAESTLRRWKKDGKL</sequence>
<dbReference type="Gene3D" id="3.30.1380.10">
    <property type="match status" value="1"/>
</dbReference>
<dbReference type="GO" id="GO:0008233">
    <property type="term" value="F:peptidase activity"/>
    <property type="evidence" value="ECO:0007669"/>
    <property type="project" value="InterPro"/>
</dbReference>
<dbReference type="Proteomes" id="UP000051660">
    <property type="component" value="Unassembled WGS sequence"/>
</dbReference>
<evidence type="ECO:0000313" key="2">
    <source>
        <dbReference type="EMBL" id="KRR24726.1"/>
    </source>
</evidence>
<gene>
    <name evidence="2" type="ORF">CQ14_05080</name>
</gene>
<dbReference type="AlphaFoldDB" id="A0A0R3N5Y3"/>
<accession>A0A0R3N5Y3</accession>
<comment type="caution">
    <text evidence="2">The sequence shown here is derived from an EMBL/GenBank/DDBJ whole genome shotgun (WGS) entry which is preliminary data.</text>
</comment>
<feature type="domain" description="Peptidase M15C" evidence="1">
    <location>
        <begin position="118"/>
        <end position="175"/>
    </location>
</feature>
<name>A0A0R3N5Y3_9BRAD</name>
<organism evidence="2 3">
    <name type="scientific">Bradyrhizobium lablabi</name>
    <dbReference type="NCBI Taxonomy" id="722472"/>
    <lineage>
        <taxon>Bacteria</taxon>
        <taxon>Pseudomonadati</taxon>
        <taxon>Pseudomonadota</taxon>
        <taxon>Alphaproteobacteria</taxon>
        <taxon>Hyphomicrobiales</taxon>
        <taxon>Nitrobacteraceae</taxon>
        <taxon>Bradyrhizobium</taxon>
    </lineage>
</organism>
<dbReference type="OrthoDB" id="9799970at2"/>
<dbReference type="InterPro" id="IPR039561">
    <property type="entry name" value="Peptidase_M15C"/>
</dbReference>
<proteinExistence type="predicted"/>
<evidence type="ECO:0000259" key="1">
    <source>
        <dbReference type="Pfam" id="PF13539"/>
    </source>
</evidence>
<protein>
    <recommendedName>
        <fullName evidence="1">Peptidase M15C domain-containing protein</fullName>
    </recommendedName>
</protein>
<dbReference type="SUPFAM" id="SSF55166">
    <property type="entry name" value="Hedgehog/DD-peptidase"/>
    <property type="match status" value="1"/>
</dbReference>
<evidence type="ECO:0000313" key="3">
    <source>
        <dbReference type="Proteomes" id="UP000051660"/>
    </source>
</evidence>
<reference evidence="2 3" key="1">
    <citation type="submission" date="2014-03" db="EMBL/GenBank/DDBJ databases">
        <title>Bradyrhizobium valentinum sp. nov., isolated from effective nodules of Lupinus mariae-josephae, a lupine endemic of basic-lime soils in Eastern Spain.</title>
        <authorList>
            <person name="Duran D."/>
            <person name="Rey L."/>
            <person name="Navarro A."/>
            <person name="Busquets A."/>
            <person name="Imperial J."/>
            <person name="Ruiz-Argueso T."/>
        </authorList>
    </citation>
    <scope>NUCLEOTIDE SEQUENCE [LARGE SCALE GENOMIC DNA]</scope>
    <source>
        <strain evidence="2 3">CCBAU 23086</strain>
    </source>
</reference>
<dbReference type="EMBL" id="LLYB01000060">
    <property type="protein sequence ID" value="KRR24726.1"/>
    <property type="molecule type" value="Genomic_DNA"/>
</dbReference>